<accession>A0ABU2J6T9</accession>
<feature type="region of interest" description="Disordered" evidence="8">
    <location>
        <begin position="430"/>
        <end position="468"/>
    </location>
</feature>
<feature type="binding site" evidence="7">
    <location>
        <position position="72"/>
    </location>
    <ligand>
        <name>ATP</name>
        <dbReference type="ChEBI" id="CHEBI:30616"/>
    </ligand>
</feature>
<evidence type="ECO:0000259" key="9">
    <source>
        <dbReference type="PROSITE" id="PS50011"/>
    </source>
</evidence>
<dbReference type="InterPro" id="IPR011009">
    <property type="entry name" value="Kinase-like_dom_sf"/>
</dbReference>
<dbReference type="InterPro" id="IPR050660">
    <property type="entry name" value="NEK_Ser/Thr_kinase"/>
</dbReference>
<evidence type="ECO:0000256" key="3">
    <source>
        <dbReference type="ARBA" id="ARBA00022679"/>
    </source>
</evidence>
<evidence type="ECO:0000313" key="10">
    <source>
        <dbReference type="EMBL" id="MDT0260710.1"/>
    </source>
</evidence>
<dbReference type="InterPro" id="IPR000719">
    <property type="entry name" value="Prot_kinase_dom"/>
</dbReference>
<dbReference type="PROSITE" id="PS50011">
    <property type="entry name" value="PROTEIN_KINASE_DOM"/>
    <property type="match status" value="1"/>
</dbReference>
<name>A0ABU2J6T9_9ACTN</name>
<dbReference type="Proteomes" id="UP001183176">
    <property type="component" value="Unassembled WGS sequence"/>
</dbReference>
<gene>
    <name evidence="10" type="ORF">RM423_04810</name>
</gene>
<keyword evidence="6 7" id="KW-0067">ATP-binding</keyword>
<evidence type="ECO:0000313" key="11">
    <source>
        <dbReference type="Proteomes" id="UP001183176"/>
    </source>
</evidence>
<dbReference type="PROSITE" id="PS00108">
    <property type="entry name" value="PROTEIN_KINASE_ST"/>
    <property type="match status" value="1"/>
</dbReference>
<dbReference type="PANTHER" id="PTHR43671:SF13">
    <property type="entry name" value="SERINE_THREONINE-PROTEIN KINASE NEK2"/>
    <property type="match status" value="1"/>
</dbReference>
<feature type="region of interest" description="Disordered" evidence="8">
    <location>
        <begin position="480"/>
        <end position="600"/>
    </location>
</feature>
<feature type="region of interest" description="Disordered" evidence="8">
    <location>
        <begin position="1"/>
        <end position="35"/>
    </location>
</feature>
<evidence type="ECO:0000256" key="5">
    <source>
        <dbReference type="ARBA" id="ARBA00022777"/>
    </source>
</evidence>
<comment type="caution">
    <text evidence="10">The sequence shown here is derived from an EMBL/GenBank/DDBJ whole genome shotgun (WGS) entry which is preliminary data.</text>
</comment>
<dbReference type="InterPro" id="IPR017441">
    <property type="entry name" value="Protein_kinase_ATP_BS"/>
</dbReference>
<comment type="similarity">
    <text evidence="1">Belongs to the protein kinase superfamily. NEK Ser/Thr protein kinase family. NIMA subfamily.</text>
</comment>
<dbReference type="PANTHER" id="PTHR43671">
    <property type="entry name" value="SERINE/THREONINE-PROTEIN KINASE NEK"/>
    <property type="match status" value="1"/>
</dbReference>
<dbReference type="GO" id="GO:0004674">
    <property type="term" value="F:protein serine/threonine kinase activity"/>
    <property type="evidence" value="ECO:0007669"/>
    <property type="project" value="UniProtKB-EC"/>
</dbReference>
<feature type="compositionally biased region" description="Polar residues" evidence="8">
    <location>
        <begin position="458"/>
        <end position="468"/>
    </location>
</feature>
<feature type="domain" description="Protein kinase" evidence="9">
    <location>
        <begin position="43"/>
        <end position="308"/>
    </location>
</feature>
<protein>
    <recommendedName>
        <fullName evidence="2">non-specific serine/threonine protein kinase</fullName>
        <ecNumber evidence="2">2.7.11.1</ecNumber>
    </recommendedName>
</protein>
<dbReference type="Gene3D" id="3.30.200.20">
    <property type="entry name" value="Phosphorylase Kinase, domain 1"/>
    <property type="match status" value="1"/>
</dbReference>
<dbReference type="Gene3D" id="1.10.510.10">
    <property type="entry name" value="Transferase(Phosphotransferase) domain 1"/>
    <property type="match status" value="1"/>
</dbReference>
<evidence type="ECO:0000256" key="2">
    <source>
        <dbReference type="ARBA" id="ARBA00012513"/>
    </source>
</evidence>
<feature type="compositionally biased region" description="Low complexity" evidence="8">
    <location>
        <begin position="480"/>
        <end position="594"/>
    </location>
</feature>
<keyword evidence="4 7" id="KW-0547">Nucleotide-binding</keyword>
<keyword evidence="3 10" id="KW-0808">Transferase</keyword>
<feature type="compositionally biased region" description="Low complexity" evidence="8">
    <location>
        <begin position="439"/>
        <end position="450"/>
    </location>
</feature>
<dbReference type="EMBL" id="JAVREH010000004">
    <property type="protein sequence ID" value="MDT0260710.1"/>
    <property type="molecule type" value="Genomic_DNA"/>
</dbReference>
<keyword evidence="11" id="KW-1185">Reference proteome</keyword>
<evidence type="ECO:0000256" key="1">
    <source>
        <dbReference type="ARBA" id="ARBA00010886"/>
    </source>
</evidence>
<dbReference type="InterPro" id="IPR008271">
    <property type="entry name" value="Ser/Thr_kinase_AS"/>
</dbReference>
<evidence type="ECO:0000256" key="8">
    <source>
        <dbReference type="SAM" id="MobiDB-lite"/>
    </source>
</evidence>
<dbReference type="Pfam" id="PF00069">
    <property type="entry name" value="Pkinase"/>
    <property type="match status" value="1"/>
</dbReference>
<organism evidence="10 11">
    <name type="scientific">Jatrophihabitans lederbergiae</name>
    <dbReference type="NCBI Taxonomy" id="3075547"/>
    <lineage>
        <taxon>Bacteria</taxon>
        <taxon>Bacillati</taxon>
        <taxon>Actinomycetota</taxon>
        <taxon>Actinomycetes</taxon>
        <taxon>Jatrophihabitantales</taxon>
        <taxon>Jatrophihabitantaceae</taxon>
        <taxon>Jatrophihabitans</taxon>
    </lineage>
</organism>
<keyword evidence="5 10" id="KW-0418">Kinase</keyword>
<dbReference type="EC" id="2.7.11.1" evidence="2"/>
<dbReference type="CDD" id="cd14014">
    <property type="entry name" value="STKc_PknB_like"/>
    <property type="match status" value="1"/>
</dbReference>
<dbReference type="SUPFAM" id="SSF56112">
    <property type="entry name" value="Protein kinase-like (PK-like)"/>
    <property type="match status" value="1"/>
</dbReference>
<evidence type="ECO:0000256" key="6">
    <source>
        <dbReference type="ARBA" id="ARBA00022840"/>
    </source>
</evidence>
<dbReference type="SMART" id="SM00220">
    <property type="entry name" value="S_TKc"/>
    <property type="match status" value="1"/>
</dbReference>
<evidence type="ECO:0000256" key="7">
    <source>
        <dbReference type="PROSITE-ProRule" id="PRU10141"/>
    </source>
</evidence>
<proteinExistence type="inferred from homology"/>
<feature type="compositionally biased region" description="Acidic residues" evidence="8">
    <location>
        <begin position="1"/>
        <end position="10"/>
    </location>
</feature>
<dbReference type="RefSeq" id="WP_311421945.1">
    <property type="nucleotide sequence ID" value="NZ_JAVREH010000004.1"/>
</dbReference>
<reference evidence="11" key="1">
    <citation type="submission" date="2023-07" db="EMBL/GenBank/DDBJ databases">
        <title>30 novel species of actinomycetes from the DSMZ collection.</title>
        <authorList>
            <person name="Nouioui I."/>
        </authorList>
    </citation>
    <scope>NUCLEOTIDE SEQUENCE [LARGE SCALE GENOMIC DNA]</scope>
    <source>
        <strain evidence="11">DSM 44399</strain>
    </source>
</reference>
<sequence>MSDITSDEADPGPRTEAISAVGPPDPPEPAETRPAGWLLGGRYRIHERIGAGGMAEVFRATDELLARDVAVKVFRHHVDPDNSAGGPQRQSVELQALARLSHPNLITLFDGSIGEGGEPAFLVMELVHGPSLAARIAEAPLPPDEAAEIAGQLADALGYVHSQNMVHRDIKPANILLGVDGVSGDAAVRARLSDFGIVRLLGSERLTSVDFMVGTATYLAPEQARGADVGPPADVYALGLVLLEALTGVRAYRGSVLDAVTARLERSPEIPEHFPAPWPGLLQAMTAMEPELRPSAADVGRTLRAGRFASLPLAGADFAPTAEVAAVDHSGTASVGGLGSAAAIADAALFDAPVGSGQPAFAQGIVPAGSATPVAHQMPATGSSAEWATGWAPEPAPESGTHRRLRGLLAAASVLLAAAVGLEGVLLSRHSSPAPPPATVTAPTAVESPVAPSPTRSPQPIVRSSSAVPSEASVQTFSASSATAPSSAAPSSASRSSAAPSSAAPSSAAPSSAAPTSRPPSSSAPAPVPSASTATRTVTATATAPAASTSPSTSPSGVASTSTPVTTSTSPSVSATTPATSAPPSAAGTPTPVVKADAKG</sequence>
<evidence type="ECO:0000256" key="4">
    <source>
        <dbReference type="ARBA" id="ARBA00022741"/>
    </source>
</evidence>
<dbReference type="PROSITE" id="PS00107">
    <property type="entry name" value="PROTEIN_KINASE_ATP"/>
    <property type="match status" value="1"/>
</dbReference>